<dbReference type="GO" id="GO:0016903">
    <property type="term" value="F:oxidoreductase activity, acting on the aldehyde or oxo group of donors"/>
    <property type="evidence" value="ECO:0007669"/>
    <property type="project" value="InterPro"/>
</dbReference>
<feature type="non-terminal residue" evidence="3">
    <location>
        <position position="1"/>
    </location>
</feature>
<evidence type="ECO:0000256" key="1">
    <source>
        <dbReference type="ARBA" id="ARBA00023002"/>
    </source>
</evidence>
<feature type="domain" description="Pyruvate/ketoisovalerate oxidoreductase catalytic" evidence="2">
    <location>
        <begin position="1"/>
        <end position="62"/>
    </location>
</feature>
<gene>
    <name evidence="3" type="ORF">S01H4_47379</name>
</gene>
<keyword evidence="1" id="KW-0560">Oxidoreductase</keyword>
<evidence type="ECO:0000259" key="2">
    <source>
        <dbReference type="Pfam" id="PF01558"/>
    </source>
</evidence>
<sequence>PFSKIISELGAPKVMVNNVSLGTSVALINYDLEILKNVIKDIFVRKGSEIVDLNIKSSELGYKYVKEKLKINIYELEIVKPVSKSKDIDGEYRRYFNTDDGISPRVVTGIEGGIHIANSDEHNEDGYSEECAHNRKIMVDKRFRKINKLIIADMTKATKKIFFNAIPLTNL</sequence>
<accession>X1DQM5</accession>
<dbReference type="EMBL" id="BART01026590">
    <property type="protein sequence ID" value="GAG98726.1"/>
    <property type="molecule type" value="Genomic_DNA"/>
</dbReference>
<organism evidence="3">
    <name type="scientific">marine sediment metagenome</name>
    <dbReference type="NCBI Taxonomy" id="412755"/>
    <lineage>
        <taxon>unclassified sequences</taxon>
        <taxon>metagenomes</taxon>
        <taxon>ecological metagenomes</taxon>
    </lineage>
</organism>
<reference evidence="3" key="1">
    <citation type="journal article" date="2014" name="Front. Microbiol.">
        <title>High frequency of phylogenetically diverse reductive dehalogenase-homologous genes in deep subseafloor sedimentary metagenomes.</title>
        <authorList>
            <person name="Kawai M."/>
            <person name="Futagami T."/>
            <person name="Toyoda A."/>
            <person name="Takaki Y."/>
            <person name="Nishi S."/>
            <person name="Hori S."/>
            <person name="Arai W."/>
            <person name="Tsubouchi T."/>
            <person name="Morono Y."/>
            <person name="Uchiyama I."/>
            <person name="Ito T."/>
            <person name="Fujiyama A."/>
            <person name="Inagaki F."/>
            <person name="Takami H."/>
        </authorList>
    </citation>
    <scope>NUCLEOTIDE SEQUENCE</scope>
    <source>
        <strain evidence="3">Expedition CK06-06</strain>
    </source>
</reference>
<dbReference type="Gene3D" id="3.40.920.10">
    <property type="entry name" value="Pyruvate-ferredoxin oxidoreductase, PFOR, domain III"/>
    <property type="match status" value="1"/>
</dbReference>
<dbReference type="Pfam" id="PF01558">
    <property type="entry name" value="POR"/>
    <property type="match status" value="1"/>
</dbReference>
<evidence type="ECO:0000313" key="3">
    <source>
        <dbReference type="EMBL" id="GAG98726.1"/>
    </source>
</evidence>
<dbReference type="SUPFAM" id="SSF53323">
    <property type="entry name" value="Pyruvate-ferredoxin oxidoreductase, PFOR, domain III"/>
    <property type="match status" value="1"/>
</dbReference>
<dbReference type="InterPro" id="IPR002869">
    <property type="entry name" value="Pyrv_flavodox_OxRed_cen"/>
</dbReference>
<dbReference type="InterPro" id="IPR019752">
    <property type="entry name" value="Pyrv/ketoisovalerate_OxRed_cat"/>
</dbReference>
<proteinExistence type="predicted"/>
<name>X1DQM5_9ZZZZ</name>
<protein>
    <recommendedName>
        <fullName evidence="2">Pyruvate/ketoisovalerate oxidoreductase catalytic domain-containing protein</fullName>
    </recommendedName>
</protein>
<comment type="caution">
    <text evidence="3">The sequence shown here is derived from an EMBL/GenBank/DDBJ whole genome shotgun (WGS) entry which is preliminary data.</text>
</comment>
<dbReference type="AlphaFoldDB" id="X1DQM5"/>